<organism evidence="2 3">
    <name type="scientific">Botrytis fragariae</name>
    <dbReference type="NCBI Taxonomy" id="1964551"/>
    <lineage>
        <taxon>Eukaryota</taxon>
        <taxon>Fungi</taxon>
        <taxon>Dikarya</taxon>
        <taxon>Ascomycota</taxon>
        <taxon>Pezizomycotina</taxon>
        <taxon>Leotiomycetes</taxon>
        <taxon>Helotiales</taxon>
        <taxon>Sclerotiniaceae</taxon>
        <taxon>Botrytis</taxon>
    </lineage>
</organism>
<dbReference type="EMBL" id="JABFCT010000003">
    <property type="protein sequence ID" value="KAF5877628.1"/>
    <property type="molecule type" value="Genomic_DNA"/>
</dbReference>
<dbReference type="GeneID" id="59256112"/>
<keyword evidence="3" id="KW-1185">Reference proteome</keyword>
<proteinExistence type="predicted"/>
<reference evidence="2 3" key="1">
    <citation type="journal article" date="2020" name="Phytopathology">
        <title>A high-quality genome resource of Botrytis fragariae, a new and rapidly spreading fungal pathogen causing strawberry gray mold in the U.S.A.</title>
        <authorList>
            <person name="Wu Y."/>
            <person name="Saski C.A."/>
            <person name="Schnabel G."/>
            <person name="Xiao S."/>
            <person name="Hu M."/>
        </authorList>
    </citation>
    <scope>NUCLEOTIDE SEQUENCE [LARGE SCALE GENOMIC DNA]</scope>
    <source>
        <strain evidence="2 3">BVB16</strain>
    </source>
</reference>
<name>A0A8H6B1C1_9HELO</name>
<dbReference type="AlphaFoldDB" id="A0A8H6B1C1"/>
<feature type="region of interest" description="Disordered" evidence="1">
    <location>
        <begin position="13"/>
        <end position="51"/>
    </location>
</feature>
<dbReference type="Proteomes" id="UP000531561">
    <property type="component" value="Unassembled WGS sequence"/>
</dbReference>
<accession>A0A8H6B1C1</accession>
<feature type="compositionally biased region" description="Basic and acidic residues" evidence="1">
    <location>
        <begin position="14"/>
        <end position="33"/>
    </location>
</feature>
<gene>
    <name evidence="2" type="ORF">Bfra_001995</name>
</gene>
<dbReference type="RefSeq" id="XP_037196574.1">
    <property type="nucleotide sequence ID" value="XM_037332420.1"/>
</dbReference>
<dbReference type="OrthoDB" id="3523660at2759"/>
<sequence>MQSAMKDIILVRTKMFEADHPNRRPQRNSEHTNKNTGSDASQMPPRNDCIHRLTQSSQPSEQFLLRSREREVEQVHEENSTGCLCLVLAKFPHFHWSKKKERRLAGDQFAYDLWHKPREELDESPVKKGCPCCKSFCKCPGAWSRWLGWGGT</sequence>
<comment type="caution">
    <text evidence="2">The sequence shown here is derived from an EMBL/GenBank/DDBJ whole genome shotgun (WGS) entry which is preliminary data.</text>
</comment>
<evidence type="ECO:0000313" key="3">
    <source>
        <dbReference type="Proteomes" id="UP000531561"/>
    </source>
</evidence>
<protein>
    <submittedName>
        <fullName evidence="2">Uncharacterized protein</fullName>
    </submittedName>
</protein>
<evidence type="ECO:0000313" key="2">
    <source>
        <dbReference type="EMBL" id="KAF5877628.1"/>
    </source>
</evidence>
<evidence type="ECO:0000256" key="1">
    <source>
        <dbReference type="SAM" id="MobiDB-lite"/>
    </source>
</evidence>